<feature type="non-terminal residue" evidence="2">
    <location>
        <position position="1"/>
    </location>
</feature>
<organism evidence="2 3">
    <name type="scientific">Halobium palmae</name>
    <dbReference type="NCBI Taxonomy" id="1776492"/>
    <lineage>
        <taxon>Archaea</taxon>
        <taxon>Methanobacteriati</taxon>
        <taxon>Methanobacteriota</taxon>
        <taxon>Stenosarchaea group</taxon>
        <taxon>Halobacteria</taxon>
        <taxon>Halobacteriales</taxon>
        <taxon>Haloferacaceae</taxon>
        <taxon>Halobium</taxon>
    </lineage>
</organism>
<gene>
    <name evidence="2" type="ORF">ACFQE1_10235</name>
</gene>
<dbReference type="AlphaFoldDB" id="A0ABD5RZG5"/>
<keyword evidence="1" id="KW-0472">Membrane</keyword>
<evidence type="ECO:0000256" key="1">
    <source>
        <dbReference type="SAM" id="Phobius"/>
    </source>
</evidence>
<keyword evidence="1" id="KW-1133">Transmembrane helix</keyword>
<evidence type="ECO:0000313" key="3">
    <source>
        <dbReference type="Proteomes" id="UP001596328"/>
    </source>
</evidence>
<keyword evidence="1" id="KW-0812">Transmembrane</keyword>
<dbReference type="Proteomes" id="UP001596328">
    <property type="component" value="Unassembled WGS sequence"/>
</dbReference>
<name>A0ABD5RZG5_9EURY</name>
<accession>A0ABD5RZG5</accession>
<protein>
    <submittedName>
        <fullName evidence="2">TIGR00341 family protein</fullName>
    </submittedName>
</protein>
<evidence type="ECO:0000313" key="2">
    <source>
        <dbReference type="EMBL" id="MFC6724745.1"/>
    </source>
</evidence>
<keyword evidence="3" id="KW-1185">Reference proteome</keyword>
<feature type="transmembrane region" description="Helical" evidence="1">
    <location>
        <begin position="56"/>
        <end position="76"/>
    </location>
</feature>
<proteinExistence type="predicted"/>
<reference evidence="2 3" key="1">
    <citation type="journal article" date="2019" name="Int. J. Syst. Evol. Microbiol.">
        <title>The Global Catalogue of Microorganisms (GCM) 10K type strain sequencing project: providing services to taxonomists for standard genome sequencing and annotation.</title>
        <authorList>
            <consortium name="The Broad Institute Genomics Platform"/>
            <consortium name="The Broad Institute Genome Sequencing Center for Infectious Disease"/>
            <person name="Wu L."/>
            <person name="Ma J."/>
        </authorList>
    </citation>
    <scope>NUCLEOTIDE SEQUENCE [LARGE SCALE GENOMIC DNA]</scope>
    <source>
        <strain evidence="2 3">NBRC 111368</strain>
    </source>
</reference>
<feature type="transmembrane region" description="Helical" evidence="1">
    <location>
        <begin position="12"/>
        <end position="35"/>
    </location>
</feature>
<dbReference type="EMBL" id="JBHSWU010000268">
    <property type="protein sequence ID" value="MFC6724745.1"/>
    <property type="molecule type" value="Genomic_DNA"/>
</dbReference>
<comment type="caution">
    <text evidence="2">The sequence shown here is derived from an EMBL/GenBank/DDBJ whole genome shotgun (WGS) entry which is preliminary data.</text>
</comment>
<sequence>GVAWGLPGVASGAFVLLVVNAVAVNLAGFAVLWYLGYRPPDWEANGVVGSLSSYRVSAASVLVLLVLFAGFGGLLADQIAFDNEVNGAVDDVLSQERYSELELREVGVEMGLVSQFGRQPEVTVIVARPAGESYPGLADRLDRTMDRRIEDDVLVSVEYRDRQQSEDPRGDGTN</sequence>